<sequence length="399" mass="43881">MGWPATQVAVTLPLLSPPRSFPTNERLIMSSSQPRVLAFGTYNVRKHPRVGILIDGLHQNGCIVEEINHPLELSTAQRVEILKKPWKLFGFGWNLLTLWNKLRKDAKQWMRSNGKPDAVLVGYMGHFDVLLAHHVFKKTPIILDHLIFAGDTAKDRGAQGLKVKLLKKLDRMAINASTLAVLDTEEHKAMLQPGDNGMVIPVGAPEEWYEAGDAAGDNRTKDIVFYGLYTPLQGTPVIAKAAKILADRGLTPHFTLIGKGQDYDEVRAITKGLDNVEFKDWVEPEELPKVVASHAISLGIFSTTPKGLHVVPNKVYQSMAAKCAVITSDTAPQRRMLGDGVVFVKPGDAEALAAAIEELLSDSAKLAKEQINAALVAEQFTSVEITKQLAAWIKNPKKR</sequence>
<evidence type="ECO:0000313" key="2">
    <source>
        <dbReference type="Proteomes" id="UP000229095"/>
    </source>
</evidence>
<dbReference type="PANTHER" id="PTHR12526">
    <property type="entry name" value="GLYCOSYLTRANSFERASE"/>
    <property type="match status" value="1"/>
</dbReference>
<organism evidence="1 2">
    <name type="scientific">Bifidobacterium primatium</name>
    <dbReference type="NCBI Taxonomy" id="2045438"/>
    <lineage>
        <taxon>Bacteria</taxon>
        <taxon>Bacillati</taxon>
        <taxon>Actinomycetota</taxon>
        <taxon>Actinomycetes</taxon>
        <taxon>Bifidobacteriales</taxon>
        <taxon>Bifidobacteriaceae</taxon>
        <taxon>Bifidobacterium</taxon>
    </lineage>
</organism>
<evidence type="ECO:0008006" key="3">
    <source>
        <dbReference type="Google" id="ProtNLM"/>
    </source>
</evidence>
<dbReference type="GO" id="GO:0016757">
    <property type="term" value="F:glycosyltransferase activity"/>
    <property type="evidence" value="ECO:0007669"/>
    <property type="project" value="TreeGrafter"/>
</dbReference>
<proteinExistence type="predicted"/>
<evidence type="ECO:0000313" key="1">
    <source>
        <dbReference type="EMBL" id="PJM74063.1"/>
    </source>
</evidence>
<keyword evidence="2" id="KW-1185">Reference proteome</keyword>
<dbReference type="Pfam" id="PF13692">
    <property type="entry name" value="Glyco_trans_1_4"/>
    <property type="match status" value="1"/>
</dbReference>
<dbReference type="EMBL" id="PEBI01000001">
    <property type="protein sequence ID" value="PJM74063.1"/>
    <property type="molecule type" value="Genomic_DNA"/>
</dbReference>
<dbReference type="Gene3D" id="3.40.50.2000">
    <property type="entry name" value="Glycogen Phosphorylase B"/>
    <property type="match status" value="1"/>
</dbReference>
<dbReference type="PANTHER" id="PTHR12526:SF600">
    <property type="entry name" value="GLYCOSYL TRANSFERASE GROUP 1"/>
    <property type="match status" value="1"/>
</dbReference>
<dbReference type="OrthoDB" id="9790710at2"/>
<reference evidence="1 2" key="1">
    <citation type="submission" date="2017-10" db="EMBL/GenBank/DDBJ databases">
        <title>Draft genome sequences of strains TRE 1, TRE 9, TRE H and TRI 7, isolated from tamarins, belonging to four potential novel Bifidobacterium species.</title>
        <authorList>
            <person name="Mattarelli P."/>
            <person name="Modesto M."/>
            <person name="Puglisi E."/>
            <person name="Morelli L."/>
            <person name="Spezio C."/>
            <person name="Bonetti A."/>
            <person name="Sandri C."/>
        </authorList>
    </citation>
    <scope>NUCLEOTIDE SEQUENCE [LARGE SCALE GENOMIC DNA]</scope>
    <source>
        <strain evidence="2">TRE1</strain>
    </source>
</reference>
<protein>
    <recommendedName>
        <fullName evidence="3">Glycosyl transferase family 1 domain-containing protein</fullName>
    </recommendedName>
</protein>
<dbReference type="SUPFAM" id="SSF53756">
    <property type="entry name" value="UDP-Glycosyltransferase/glycogen phosphorylase"/>
    <property type="match status" value="1"/>
</dbReference>
<dbReference type="AlphaFoldDB" id="A0A2M9HB69"/>
<accession>A0A2M9HB69</accession>
<name>A0A2M9HB69_9BIFI</name>
<dbReference type="Proteomes" id="UP000229095">
    <property type="component" value="Unassembled WGS sequence"/>
</dbReference>
<gene>
    <name evidence="1" type="ORF">CS006_02660</name>
</gene>
<comment type="caution">
    <text evidence="1">The sequence shown here is derived from an EMBL/GenBank/DDBJ whole genome shotgun (WGS) entry which is preliminary data.</text>
</comment>